<name>A0A7J7HP50_CAMSI</name>
<dbReference type="Pfam" id="PF03140">
    <property type="entry name" value="DUF247"/>
    <property type="match status" value="1"/>
</dbReference>
<dbReference type="InterPro" id="IPR004158">
    <property type="entry name" value="DUF247_pln"/>
</dbReference>
<keyword evidence="3" id="KW-1185">Reference proteome</keyword>
<protein>
    <submittedName>
        <fullName evidence="2">Uncharacterized protein</fullName>
    </submittedName>
</protein>
<proteinExistence type="predicted"/>
<dbReference type="EMBL" id="JACBKZ010000003">
    <property type="protein sequence ID" value="KAF5953981.1"/>
    <property type="molecule type" value="Genomic_DNA"/>
</dbReference>
<evidence type="ECO:0000313" key="3">
    <source>
        <dbReference type="Proteomes" id="UP000593564"/>
    </source>
</evidence>
<sequence>MPTSPPDMGSNSGTQPPHNHHTITVWEANQARLDSMRQKITATPVLLSKTAGHSSCSIFRVPQTLIDINGSAYQPHIVSIGPYHHSQPHLQMIEEHKWRFLGSLLTRTQSKGLTLEDYLKAIQPLESKARDSYSETIRFDTDEFIEMLVLDGCFIIELFRKIGNVVRFDQNEPLSPGPSLAKLAIDFFNNAIQRPDDVIAQCQTLQGKHLLDFLRSSFIPKDPQENKQRTPAAATHVIQCVSKLRRARN</sequence>
<dbReference type="PANTHER" id="PTHR31170:SF21">
    <property type="match status" value="1"/>
</dbReference>
<gene>
    <name evidence="2" type="ORF">HYC85_006837</name>
</gene>
<organism evidence="2 3">
    <name type="scientific">Camellia sinensis</name>
    <name type="common">Tea plant</name>
    <name type="synonym">Thea sinensis</name>
    <dbReference type="NCBI Taxonomy" id="4442"/>
    <lineage>
        <taxon>Eukaryota</taxon>
        <taxon>Viridiplantae</taxon>
        <taxon>Streptophyta</taxon>
        <taxon>Embryophyta</taxon>
        <taxon>Tracheophyta</taxon>
        <taxon>Spermatophyta</taxon>
        <taxon>Magnoliopsida</taxon>
        <taxon>eudicotyledons</taxon>
        <taxon>Gunneridae</taxon>
        <taxon>Pentapetalae</taxon>
        <taxon>asterids</taxon>
        <taxon>Ericales</taxon>
        <taxon>Theaceae</taxon>
        <taxon>Camellia</taxon>
    </lineage>
</organism>
<feature type="region of interest" description="Disordered" evidence="1">
    <location>
        <begin position="1"/>
        <end position="20"/>
    </location>
</feature>
<dbReference type="PANTHER" id="PTHR31170">
    <property type="entry name" value="BNAC04G53230D PROTEIN"/>
    <property type="match status" value="1"/>
</dbReference>
<reference evidence="3" key="1">
    <citation type="journal article" date="2020" name="Nat. Commun.">
        <title>Genome assembly of wild tea tree DASZ reveals pedigree and selection history of tea varieties.</title>
        <authorList>
            <person name="Zhang W."/>
            <person name="Zhang Y."/>
            <person name="Qiu H."/>
            <person name="Guo Y."/>
            <person name="Wan H."/>
            <person name="Zhang X."/>
            <person name="Scossa F."/>
            <person name="Alseekh S."/>
            <person name="Zhang Q."/>
            <person name="Wang P."/>
            <person name="Xu L."/>
            <person name="Schmidt M.H."/>
            <person name="Jia X."/>
            <person name="Li D."/>
            <person name="Zhu A."/>
            <person name="Guo F."/>
            <person name="Chen W."/>
            <person name="Ni D."/>
            <person name="Usadel B."/>
            <person name="Fernie A.R."/>
            <person name="Wen W."/>
        </authorList>
    </citation>
    <scope>NUCLEOTIDE SEQUENCE [LARGE SCALE GENOMIC DNA]</scope>
    <source>
        <strain evidence="3">cv. G240</strain>
    </source>
</reference>
<evidence type="ECO:0000313" key="2">
    <source>
        <dbReference type="EMBL" id="KAF5953981.1"/>
    </source>
</evidence>
<evidence type="ECO:0000256" key="1">
    <source>
        <dbReference type="SAM" id="MobiDB-lite"/>
    </source>
</evidence>
<comment type="caution">
    <text evidence="2">The sequence shown here is derived from an EMBL/GenBank/DDBJ whole genome shotgun (WGS) entry which is preliminary data.</text>
</comment>
<feature type="compositionally biased region" description="Polar residues" evidence="1">
    <location>
        <begin position="1"/>
        <end position="17"/>
    </location>
</feature>
<dbReference type="Proteomes" id="UP000593564">
    <property type="component" value="Unassembled WGS sequence"/>
</dbReference>
<reference evidence="2 3" key="2">
    <citation type="submission" date="2020-07" db="EMBL/GenBank/DDBJ databases">
        <title>Genome assembly of wild tea tree DASZ reveals pedigree and selection history of tea varieties.</title>
        <authorList>
            <person name="Zhang W."/>
        </authorList>
    </citation>
    <scope>NUCLEOTIDE SEQUENCE [LARGE SCALE GENOMIC DNA]</scope>
    <source>
        <strain evidence="3">cv. G240</strain>
        <tissue evidence="2">Leaf</tissue>
    </source>
</reference>
<accession>A0A7J7HP50</accession>
<dbReference type="AlphaFoldDB" id="A0A7J7HP50"/>